<sequence length="88" mass="9915">MSSQGMASITDQILTQCVQLVGTETNQKKIRTYIIDPMVAYFKYKLGTFFFIIIILLACLLVANCLIIGYFITLRTLLKVGHLQSLPL</sequence>
<evidence type="ECO:0000313" key="2">
    <source>
        <dbReference type="EMBL" id="QHS92451.1"/>
    </source>
</evidence>
<evidence type="ECO:0000256" key="1">
    <source>
        <dbReference type="SAM" id="Phobius"/>
    </source>
</evidence>
<dbReference type="EMBL" id="MN739179">
    <property type="protein sequence ID" value="QHS92451.1"/>
    <property type="molecule type" value="Genomic_DNA"/>
</dbReference>
<accession>A0A6C0BL21</accession>
<keyword evidence="1" id="KW-1133">Transmembrane helix</keyword>
<organism evidence="2">
    <name type="scientific">viral metagenome</name>
    <dbReference type="NCBI Taxonomy" id="1070528"/>
    <lineage>
        <taxon>unclassified sequences</taxon>
        <taxon>metagenomes</taxon>
        <taxon>organismal metagenomes</taxon>
    </lineage>
</organism>
<name>A0A6C0BL21_9ZZZZ</name>
<keyword evidence="1" id="KW-0812">Transmembrane</keyword>
<dbReference type="AlphaFoldDB" id="A0A6C0BL21"/>
<protein>
    <submittedName>
        <fullName evidence="2">Uncharacterized protein</fullName>
    </submittedName>
</protein>
<keyword evidence="1" id="KW-0472">Membrane</keyword>
<proteinExistence type="predicted"/>
<reference evidence="2" key="1">
    <citation type="journal article" date="2020" name="Nature">
        <title>Giant virus diversity and host interactions through global metagenomics.</title>
        <authorList>
            <person name="Schulz F."/>
            <person name="Roux S."/>
            <person name="Paez-Espino D."/>
            <person name="Jungbluth S."/>
            <person name="Walsh D.A."/>
            <person name="Denef V.J."/>
            <person name="McMahon K.D."/>
            <person name="Konstantinidis K.T."/>
            <person name="Eloe-Fadrosh E.A."/>
            <person name="Kyrpides N.C."/>
            <person name="Woyke T."/>
        </authorList>
    </citation>
    <scope>NUCLEOTIDE SEQUENCE</scope>
    <source>
        <strain evidence="2">GVMAG-M-3300014204-73</strain>
    </source>
</reference>
<feature type="transmembrane region" description="Helical" evidence="1">
    <location>
        <begin position="48"/>
        <end position="72"/>
    </location>
</feature>